<feature type="transmembrane region" description="Helical" evidence="1">
    <location>
        <begin position="12"/>
        <end position="35"/>
    </location>
</feature>
<dbReference type="AlphaFoldDB" id="A0A6A6SS78"/>
<keyword evidence="3" id="KW-1185">Reference proteome</keyword>
<feature type="transmembrane region" description="Helical" evidence="1">
    <location>
        <begin position="85"/>
        <end position="107"/>
    </location>
</feature>
<accession>A0A6A6SS78</accession>
<evidence type="ECO:0000313" key="3">
    <source>
        <dbReference type="Proteomes" id="UP000799324"/>
    </source>
</evidence>
<reference evidence="2" key="1">
    <citation type="journal article" date="2020" name="Stud. Mycol.">
        <title>101 Dothideomycetes genomes: a test case for predicting lifestyles and emergence of pathogens.</title>
        <authorList>
            <person name="Haridas S."/>
            <person name="Albert R."/>
            <person name="Binder M."/>
            <person name="Bloem J."/>
            <person name="Labutti K."/>
            <person name="Salamov A."/>
            <person name="Andreopoulos B."/>
            <person name="Baker S."/>
            <person name="Barry K."/>
            <person name="Bills G."/>
            <person name="Bluhm B."/>
            <person name="Cannon C."/>
            <person name="Castanera R."/>
            <person name="Culley D."/>
            <person name="Daum C."/>
            <person name="Ezra D."/>
            <person name="Gonzalez J."/>
            <person name="Henrissat B."/>
            <person name="Kuo A."/>
            <person name="Liang C."/>
            <person name="Lipzen A."/>
            <person name="Lutzoni F."/>
            <person name="Magnuson J."/>
            <person name="Mondo S."/>
            <person name="Nolan M."/>
            <person name="Ohm R."/>
            <person name="Pangilinan J."/>
            <person name="Park H.-J."/>
            <person name="Ramirez L."/>
            <person name="Alfaro M."/>
            <person name="Sun H."/>
            <person name="Tritt A."/>
            <person name="Yoshinaga Y."/>
            <person name="Zwiers L.-H."/>
            <person name="Turgeon B."/>
            <person name="Goodwin S."/>
            <person name="Spatafora J."/>
            <person name="Crous P."/>
            <person name="Grigoriev I."/>
        </authorList>
    </citation>
    <scope>NUCLEOTIDE SEQUENCE</scope>
    <source>
        <strain evidence="2">CBS 122681</strain>
    </source>
</reference>
<evidence type="ECO:0000256" key="1">
    <source>
        <dbReference type="SAM" id="Phobius"/>
    </source>
</evidence>
<protein>
    <recommendedName>
        <fullName evidence="4">MARVEL domain-containing protein</fullName>
    </recommendedName>
</protein>
<keyword evidence="1" id="KW-1133">Transmembrane helix</keyword>
<keyword evidence="1" id="KW-0812">Transmembrane</keyword>
<evidence type="ECO:0008006" key="4">
    <source>
        <dbReference type="Google" id="ProtNLM"/>
    </source>
</evidence>
<gene>
    <name evidence="2" type="ORF">K491DRAFT_610012</name>
</gene>
<evidence type="ECO:0000313" key="2">
    <source>
        <dbReference type="EMBL" id="KAF2649841.1"/>
    </source>
</evidence>
<proteinExistence type="predicted"/>
<feature type="transmembrane region" description="Helical" evidence="1">
    <location>
        <begin position="47"/>
        <end position="73"/>
    </location>
</feature>
<organism evidence="2 3">
    <name type="scientific">Lophiostoma macrostomum CBS 122681</name>
    <dbReference type="NCBI Taxonomy" id="1314788"/>
    <lineage>
        <taxon>Eukaryota</taxon>
        <taxon>Fungi</taxon>
        <taxon>Dikarya</taxon>
        <taxon>Ascomycota</taxon>
        <taxon>Pezizomycotina</taxon>
        <taxon>Dothideomycetes</taxon>
        <taxon>Pleosporomycetidae</taxon>
        <taxon>Pleosporales</taxon>
        <taxon>Lophiostomataceae</taxon>
        <taxon>Lophiostoma</taxon>
    </lineage>
</organism>
<dbReference type="Proteomes" id="UP000799324">
    <property type="component" value="Unassembled WGS sequence"/>
</dbReference>
<name>A0A6A6SS78_9PLEO</name>
<dbReference type="OrthoDB" id="5211263at2759"/>
<sequence>MATKQPTVWKKRILVPFWIIRIGLMLFIIAAYAWAINVLRQDPEYTAPAIGVVVIFMLLIIAVLLMDILAILLFLRDGLNPKTFLILNCVQTAFWAAVLILDIVSVARGESGVGLGFTIFVLFTFVALLIYAIIGYRRQRAQARLGHYAPAHNPAAPVAHGAHPPAYMNAAPYQQNTAYYPPTGGISQDQFHMQNTHGAAGDYYNTQPAKPAHYV</sequence>
<feature type="transmembrane region" description="Helical" evidence="1">
    <location>
        <begin position="113"/>
        <end position="134"/>
    </location>
</feature>
<keyword evidence="1" id="KW-0472">Membrane</keyword>
<dbReference type="EMBL" id="MU004477">
    <property type="protein sequence ID" value="KAF2649841.1"/>
    <property type="molecule type" value="Genomic_DNA"/>
</dbReference>